<protein>
    <submittedName>
        <fullName evidence="1">Uncharacterized protein</fullName>
    </submittedName>
</protein>
<evidence type="ECO:0000313" key="2">
    <source>
        <dbReference type="Proteomes" id="UP001233271"/>
    </source>
</evidence>
<dbReference type="KEGG" id="ccac:CcaHIS019_0203000"/>
<name>A0AA48IID2_9TREE</name>
<evidence type="ECO:0000313" key="1">
    <source>
        <dbReference type="EMBL" id="BEI88938.1"/>
    </source>
</evidence>
<dbReference type="RefSeq" id="XP_060454204.1">
    <property type="nucleotide sequence ID" value="XM_060597296.1"/>
</dbReference>
<reference evidence="1" key="1">
    <citation type="journal article" date="2023" name="BMC Genomics">
        <title>Chromosome-level genome assemblies of Cutaneotrichosporon spp. (Trichosporonales, Basidiomycota) reveal imbalanced evolution between nucleotide sequences and chromosome synteny.</title>
        <authorList>
            <person name="Kobayashi Y."/>
            <person name="Kayamori A."/>
            <person name="Aoki K."/>
            <person name="Shiwa Y."/>
            <person name="Matsutani M."/>
            <person name="Fujita N."/>
            <person name="Sugita T."/>
            <person name="Iwasaki W."/>
            <person name="Tanaka N."/>
            <person name="Takashima M."/>
        </authorList>
    </citation>
    <scope>NUCLEOTIDE SEQUENCE</scope>
    <source>
        <strain evidence="1">HIS019</strain>
    </source>
</reference>
<sequence>MSNLQARKIGTWTQSGSMKDLAAFYALVIKHRWKKGVRFDVNRVTLTAGVRKAAFHAPYPSLLPGHETYTEGKALVFGLVKIRLLYLVWRDRGVPIPLVPAPQSRDREFRLHLTYSKRPQSRSLKLAIFERLKDEGQNRIFEDWRRFVEWVSDPELCIIIEGDIEICLVLFIHKGDLITTDPSSRYPMCQTCIEERVSEKGGTYVRLRRDLSLSPAQIKCVLEHLEARYARDEVAKREHLHRISGGLSSRPRSLSSGSLELVVGLE</sequence>
<dbReference type="EMBL" id="AP028213">
    <property type="protein sequence ID" value="BEI88938.1"/>
    <property type="molecule type" value="Genomic_DNA"/>
</dbReference>
<gene>
    <name evidence="1" type="ORF">CcaverHIS019_0203000</name>
</gene>
<dbReference type="AlphaFoldDB" id="A0AA48IID2"/>
<accession>A0AA48IID2</accession>
<proteinExistence type="predicted"/>
<dbReference type="GeneID" id="85492809"/>
<organism evidence="1 2">
    <name type="scientific">Cutaneotrichosporon cavernicola</name>
    <dbReference type="NCBI Taxonomy" id="279322"/>
    <lineage>
        <taxon>Eukaryota</taxon>
        <taxon>Fungi</taxon>
        <taxon>Dikarya</taxon>
        <taxon>Basidiomycota</taxon>
        <taxon>Agaricomycotina</taxon>
        <taxon>Tremellomycetes</taxon>
        <taxon>Trichosporonales</taxon>
        <taxon>Trichosporonaceae</taxon>
        <taxon>Cutaneotrichosporon</taxon>
    </lineage>
</organism>
<keyword evidence="2" id="KW-1185">Reference proteome</keyword>
<dbReference type="Proteomes" id="UP001233271">
    <property type="component" value="Chromosome 2"/>
</dbReference>